<dbReference type="STRING" id="1294273.roselon_02621"/>
<keyword evidence="1" id="KW-0812">Transmembrane</keyword>
<dbReference type="InterPro" id="IPR021737">
    <property type="entry name" value="Phage_phiKZ_Orf197"/>
</dbReference>
<dbReference type="HOGENOM" id="CLU_072282_2_0_5"/>
<name>W8SR08_9RHOB</name>
<keyword evidence="1" id="KW-0472">Membrane</keyword>
<feature type="transmembrane region" description="Helical" evidence="1">
    <location>
        <begin position="38"/>
        <end position="67"/>
    </location>
</feature>
<keyword evidence="3" id="KW-1185">Reference proteome</keyword>
<protein>
    <recommendedName>
        <fullName evidence="4">DUF3307 domain-containing protein</fullName>
    </recommendedName>
</protein>
<dbReference type="OrthoDB" id="8536716at2"/>
<evidence type="ECO:0000313" key="3">
    <source>
        <dbReference type="Proteomes" id="UP000019593"/>
    </source>
</evidence>
<evidence type="ECO:0000313" key="2">
    <source>
        <dbReference type="EMBL" id="AHM04935.1"/>
    </source>
</evidence>
<dbReference type="Proteomes" id="UP000019593">
    <property type="component" value="Chromosome"/>
</dbReference>
<sequence>MAAHTFAALFLAHVIADYLAQTRWLVDNKRRPIALGTHIALVFLAMVLTTLTFSPWFLALTAAHLLIDILKTFGMPSGLPSYIADQLFHIASIVAVAVLAPGLWSLSPLSSVPALPQAYLIAGAVIFAARGGQYAVLTLLGGTEPPAREGVVTGWVERVGLCLAILMGLPLLVPAIMALKLIYVWRHWAQRSRQGRRRLVLGSVVSFTWAFGTALGLALLVPSALPG</sequence>
<dbReference type="eggNOG" id="COG5061">
    <property type="taxonomic scope" value="Bacteria"/>
</dbReference>
<evidence type="ECO:0000256" key="1">
    <source>
        <dbReference type="SAM" id="Phobius"/>
    </source>
</evidence>
<evidence type="ECO:0008006" key="4">
    <source>
        <dbReference type="Google" id="ProtNLM"/>
    </source>
</evidence>
<feature type="transmembrane region" description="Helical" evidence="1">
    <location>
        <begin position="6"/>
        <end position="26"/>
    </location>
</feature>
<gene>
    <name evidence="2" type="ORF">roselon_02621</name>
</gene>
<organism evidence="2 3">
    <name type="scientific">Roseicyclus elongatus DSM 19469</name>
    <dbReference type="NCBI Taxonomy" id="1294273"/>
    <lineage>
        <taxon>Bacteria</taxon>
        <taxon>Pseudomonadati</taxon>
        <taxon>Pseudomonadota</taxon>
        <taxon>Alphaproteobacteria</taxon>
        <taxon>Rhodobacterales</taxon>
        <taxon>Roseobacteraceae</taxon>
        <taxon>Roseicyclus</taxon>
    </lineage>
</organism>
<proteinExistence type="predicted"/>
<dbReference type="AlphaFoldDB" id="W8SR08"/>
<dbReference type="RefSeq" id="WP_025312663.1">
    <property type="nucleotide sequence ID" value="NZ_CP004372.1"/>
</dbReference>
<feature type="transmembrane region" description="Helical" evidence="1">
    <location>
        <begin position="118"/>
        <end position="138"/>
    </location>
</feature>
<dbReference type="EMBL" id="CP004372">
    <property type="protein sequence ID" value="AHM04935.1"/>
    <property type="molecule type" value="Genomic_DNA"/>
</dbReference>
<keyword evidence="1" id="KW-1133">Transmembrane helix</keyword>
<feature type="transmembrane region" description="Helical" evidence="1">
    <location>
        <begin position="158"/>
        <end position="179"/>
    </location>
</feature>
<feature type="transmembrane region" description="Helical" evidence="1">
    <location>
        <begin position="199"/>
        <end position="221"/>
    </location>
</feature>
<accession>W8SR08</accession>
<reference evidence="2 3" key="1">
    <citation type="submission" date="2013-03" db="EMBL/GenBank/DDBJ databases">
        <authorList>
            <person name="Fiebig A."/>
            <person name="Goeker M."/>
            <person name="Klenk H.-P.P."/>
        </authorList>
    </citation>
    <scope>NUCLEOTIDE SEQUENCE [LARGE SCALE GENOMIC DNA]</scope>
    <source>
        <strain evidence="3">DSM 19469</strain>
    </source>
</reference>
<feature type="transmembrane region" description="Helical" evidence="1">
    <location>
        <begin position="87"/>
        <end position="106"/>
    </location>
</feature>
<dbReference type="KEGG" id="red:roselon_02621"/>
<dbReference type="Pfam" id="PF11750">
    <property type="entry name" value="DUF3307"/>
    <property type="match status" value="1"/>
</dbReference>